<dbReference type="GO" id="GO:0006032">
    <property type="term" value="P:chitin catabolic process"/>
    <property type="evidence" value="ECO:0007669"/>
    <property type="project" value="UniProtKB-KW"/>
</dbReference>
<feature type="disulfide bond" evidence="10">
    <location>
        <begin position="268"/>
        <end position="280"/>
    </location>
</feature>
<dbReference type="Proteomes" id="UP000266188">
    <property type="component" value="Unassembled WGS sequence"/>
</dbReference>
<evidence type="ECO:0000256" key="2">
    <source>
        <dbReference type="ARBA" id="ARBA00012729"/>
    </source>
</evidence>
<evidence type="ECO:0000256" key="1">
    <source>
        <dbReference type="ARBA" id="ARBA00000822"/>
    </source>
</evidence>
<evidence type="ECO:0000256" key="4">
    <source>
        <dbReference type="ARBA" id="ARBA00022801"/>
    </source>
</evidence>
<dbReference type="InterPro" id="IPR001579">
    <property type="entry name" value="Glyco_hydro_18_chit_AS"/>
</dbReference>
<keyword evidence="9" id="KW-0624">Polysaccharide degradation</keyword>
<keyword evidence="3 10" id="KW-0147">Chitin-binding</keyword>
<organism evidence="15 16">
    <name type="scientific">Aspergillus sclerotialis</name>
    <dbReference type="NCBI Taxonomy" id="2070753"/>
    <lineage>
        <taxon>Eukaryota</taxon>
        <taxon>Fungi</taxon>
        <taxon>Dikarya</taxon>
        <taxon>Ascomycota</taxon>
        <taxon>Pezizomycotina</taxon>
        <taxon>Eurotiomycetes</taxon>
        <taxon>Eurotiomycetidae</taxon>
        <taxon>Eurotiales</taxon>
        <taxon>Aspergillaceae</taxon>
        <taxon>Aspergillus</taxon>
        <taxon>Aspergillus subgen. Polypaecilum</taxon>
    </lineage>
</organism>
<evidence type="ECO:0000313" key="15">
    <source>
        <dbReference type="EMBL" id="RJE21904.1"/>
    </source>
</evidence>
<dbReference type="SUPFAM" id="SSF57016">
    <property type="entry name" value="Plant lectins/antimicrobial peptides"/>
    <property type="match status" value="1"/>
</dbReference>
<dbReference type="EMBL" id="MVGC01000198">
    <property type="protein sequence ID" value="RJE21904.1"/>
    <property type="molecule type" value="Genomic_DNA"/>
</dbReference>
<feature type="domain" description="GH18" evidence="14">
    <location>
        <begin position="1"/>
        <end position="382"/>
    </location>
</feature>
<proteinExistence type="inferred from homology"/>
<comment type="catalytic activity">
    <reaction evidence="1">
        <text>Random endo-hydrolysis of N-acetyl-beta-D-glucosaminide (1-&gt;4)-beta-linkages in chitin and chitodextrins.</text>
        <dbReference type="EC" id="3.2.1.14"/>
    </reaction>
</comment>
<dbReference type="PANTHER" id="PTHR11177">
    <property type="entry name" value="CHITINASE"/>
    <property type="match status" value="1"/>
</dbReference>
<dbReference type="SMART" id="SM00270">
    <property type="entry name" value="ChtBD1"/>
    <property type="match status" value="1"/>
</dbReference>
<dbReference type="OrthoDB" id="73875at2759"/>
<dbReference type="SUPFAM" id="SSF51445">
    <property type="entry name" value="(Trans)glycosidases"/>
    <property type="match status" value="1"/>
</dbReference>
<dbReference type="Pfam" id="PF00704">
    <property type="entry name" value="Glyco_hydro_18"/>
    <property type="match status" value="1"/>
</dbReference>
<dbReference type="GO" id="GO:0008843">
    <property type="term" value="F:endochitinase activity"/>
    <property type="evidence" value="ECO:0007669"/>
    <property type="project" value="UniProtKB-EC"/>
</dbReference>
<dbReference type="Gene3D" id="3.30.60.10">
    <property type="entry name" value="Endochitinase-like"/>
    <property type="match status" value="1"/>
</dbReference>
<keyword evidence="4 11" id="KW-0378">Hydrolase</keyword>
<comment type="caution">
    <text evidence="15">The sequence shown here is derived from an EMBL/GenBank/DDBJ whole genome shotgun (WGS) entry which is preliminary data.</text>
</comment>
<dbReference type="GO" id="GO:0000272">
    <property type="term" value="P:polysaccharide catabolic process"/>
    <property type="evidence" value="ECO:0007669"/>
    <property type="project" value="UniProtKB-KW"/>
</dbReference>
<comment type="caution">
    <text evidence="10">Lacks conserved residue(s) required for the propagation of feature annotation.</text>
</comment>
<accession>A0A3A2ZRF9</accession>
<gene>
    <name evidence="15" type="ORF">PHISCL_05749</name>
</gene>
<dbReference type="InterPro" id="IPR050314">
    <property type="entry name" value="Glycosyl_Hydrlase_18"/>
</dbReference>
<evidence type="ECO:0000256" key="9">
    <source>
        <dbReference type="ARBA" id="ARBA00023326"/>
    </source>
</evidence>
<dbReference type="PROSITE" id="PS51910">
    <property type="entry name" value="GH18_2"/>
    <property type="match status" value="1"/>
</dbReference>
<feature type="disulfide bond" evidence="10">
    <location>
        <begin position="273"/>
        <end position="287"/>
    </location>
</feature>
<evidence type="ECO:0000259" key="13">
    <source>
        <dbReference type="PROSITE" id="PS50941"/>
    </source>
</evidence>
<dbReference type="GO" id="GO:0008061">
    <property type="term" value="F:chitin binding"/>
    <property type="evidence" value="ECO:0007669"/>
    <property type="project" value="UniProtKB-UniRule"/>
</dbReference>
<evidence type="ECO:0000256" key="3">
    <source>
        <dbReference type="ARBA" id="ARBA00022669"/>
    </source>
</evidence>
<dbReference type="SMART" id="SM00636">
    <property type="entry name" value="Glyco_18"/>
    <property type="match status" value="1"/>
</dbReference>
<dbReference type="AlphaFoldDB" id="A0A3A2ZRF9"/>
<protein>
    <recommendedName>
        <fullName evidence="2">chitinase</fullName>
        <ecNumber evidence="2">3.2.1.14</ecNumber>
    </recommendedName>
</protein>
<dbReference type="EC" id="3.2.1.14" evidence="2"/>
<keyword evidence="6" id="KW-0843">Virulence</keyword>
<dbReference type="GO" id="GO:0005576">
    <property type="term" value="C:extracellular region"/>
    <property type="evidence" value="ECO:0007669"/>
    <property type="project" value="TreeGrafter"/>
</dbReference>
<dbReference type="InterPro" id="IPR001223">
    <property type="entry name" value="Glyco_hydro18_cat"/>
</dbReference>
<evidence type="ECO:0000256" key="8">
    <source>
        <dbReference type="ARBA" id="ARBA00023295"/>
    </source>
</evidence>
<keyword evidence="10" id="KW-1015">Disulfide bond</keyword>
<dbReference type="PROSITE" id="PS00026">
    <property type="entry name" value="CHIT_BIND_I_1"/>
    <property type="match status" value="1"/>
</dbReference>
<dbReference type="CDD" id="cd00598">
    <property type="entry name" value="GH18_chitinase-like"/>
    <property type="match status" value="1"/>
</dbReference>
<evidence type="ECO:0000259" key="14">
    <source>
        <dbReference type="PROSITE" id="PS51910"/>
    </source>
</evidence>
<evidence type="ECO:0000256" key="12">
    <source>
        <dbReference type="RuleBase" id="RU004453"/>
    </source>
</evidence>
<keyword evidence="8 11" id="KW-0326">Glycosidase</keyword>
<dbReference type="CDD" id="cd00035">
    <property type="entry name" value="ChtBD1"/>
    <property type="match status" value="1"/>
</dbReference>
<reference evidence="16" key="1">
    <citation type="submission" date="2017-02" db="EMBL/GenBank/DDBJ databases">
        <authorList>
            <person name="Tafer H."/>
            <person name="Lopandic K."/>
        </authorList>
    </citation>
    <scope>NUCLEOTIDE SEQUENCE [LARGE SCALE GENOMIC DNA]</scope>
    <source>
        <strain evidence="16">CBS 366.77</strain>
    </source>
</reference>
<sequence length="382" mass="42126">MAFAKSTLFNSDSPQSFTPFEPVSKMRSRFSKDTKVMIALGGWGDTSGFSEGAKTEESRNRYAKNVAAMLKDQDFDGVDIDWEYPGGNGEDYKQVPNSKKKSEIETYPLFLEAIRKAIGKDKILSVAVPGKKGDMIAFTKEQGPKIWKSIDFVNVMSYDLMNRRDNVTKHASSVAETMDTINNYSEVGLDSEKMNLGIAYYAKWFETDPNSDCDKHPLGCKTVVMENPDGSDNGKSGVLTYEKGNMGPPPKDPKVSTDGTCGVGKGKCPSGQCCSQYGNCGSGDDFCKTGCLSDYGECKGASVTDSWRRAQKEGKLDEKAGGMYYFDSKVNYFWTWDTPDLIARKFKDIVKPKKLGGVMAWSLGEDSYDWSHLKAMQKGVGA</sequence>
<dbReference type="InterPro" id="IPR036861">
    <property type="entry name" value="Endochitinase-like_sf"/>
</dbReference>
<name>A0A3A2ZRF9_9EURO</name>
<dbReference type="InterPro" id="IPR011583">
    <property type="entry name" value="Chitinase_II/V-like_cat"/>
</dbReference>
<dbReference type="Pfam" id="PF00187">
    <property type="entry name" value="Chitin_bind_1"/>
    <property type="match status" value="1"/>
</dbReference>
<keyword evidence="16" id="KW-1185">Reference proteome</keyword>
<dbReference type="STRING" id="2070753.A0A3A2ZRF9"/>
<dbReference type="FunFam" id="3.20.20.80:FF:000159">
    <property type="entry name" value="Class V chitinase, putative"/>
    <property type="match status" value="1"/>
</dbReference>
<feature type="domain" description="Chitin-binding type-1" evidence="13">
    <location>
        <begin position="258"/>
        <end position="300"/>
    </location>
</feature>
<dbReference type="InterPro" id="IPR018371">
    <property type="entry name" value="Chitin-binding_1_CS"/>
</dbReference>
<keyword evidence="7" id="KW-0119">Carbohydrate metabolism</keyword>
<dbReference type="Gene3D" id="3.20.20.80">
    <property type="entry name" value="Glycosidases"/>
    <property type="match status" value="1"/>
</dbReference>
<dbReference type="PROSITE" id="PS50941">
    <property type="entry name" value="CHIT_BIND_I_2"/>
    <property type="match status" value="1"/>
</dbReference>
<evidence type="ECO:0000256" key="7">
    <source>
        <dbReference type="ARBA" id="ARBA00023277"/>
    </source>
</evidence>
<dbReference type="InterPro" id="IPR017853">
    <property type="entry name" value="GH"/>
</dbReference>
<comment type="similarity">
    <text evidence="12">Belongs to the glycosyl hydrolase 18 family.</text>
</comment>
<evidence type="ECO:0000256" key="6">
    <source>
        <dbReference type="ARBA" id="ARBA00023026"/>
    </source>
</evidence>
<evidence type="ECO:0000256" key="10">
    <source>
        <dbReference type="PROSITE-ProRule" id="PRU00261"/>
    </source>
</evidence>
<dbReference type="PANTHER" id="PTHR11177:SF337">
    <property type="entry name" value="CHITINASE"/>
    <property type="match status" value="1"/>
</dbReference>
<dbReference type="PROSITE" id="PS01095">
    <property type="entry name" value="GH18_1"/>
    <property type="match status" value="1"/>
</dbReference>
<evidence type="ECO:0000256" key="5">
    <source>
        <dbReference type="ARBA" id="ARBA00023024"/>
    </source>
</evidence>
<evidence type="ECO:0000256" key="11">
    <source>
        <dbReference type="RuleBase" id="RU000489"/>
    </source>
</evidence>
<dbReference type="InterPro" id="IPR001002">
    <property type="entry name" value="Chitin-bd_1"/>
</dbReference>
<keyword evidence="5" id="KW-0146">Chitin degradation</keyword>
<evidence type="ECO:0000313" key="16">
    <source>
        <dbReference type="Proteomes" id="UP000266188"/>
    </source>
</evidence>